<name>A0ABU9BXC5_9BURK</name>
<evidence type="ECO:0000313" key="3">
    <source>
        <dbReference type="EMBL" id="MEK8034068.1"/>
    </source>
</evidence>
<feature type="transmembrane region" description="Helical" evidence="2">
    <location>
        <begin position="138"/>
        <end position="155"/>
    </location>
</feature>
<feature type="transmembrane region" description="Helical" evidence="2">
    <location>
        <begin position="28"/>
        <end position="48"/>
    </location>
</feature>
<sequence>MSAGAIAGLAASPPGSWAVGTLVSLARLPWPAVIVLGGLMLLLGAGLAMNPRLPSLWRRCAGLSASLLIAALAMRIGYLLQAVAPGIPELAWGLSALAVGLAARWITGPLRLALMLWSLLCGGVLLVMFEAWLGLNLVLNGLLVLLSVSAFVIAFSKAWPKLPGSDSVADPVAGPAPDAPTPPLIQRLDSDEAQEAADKYTRE</sequence>
<evidence type="ECO:0000256" key="2">
    <source>
        <dbReference type="SAM" id="Phobius"/>
    </source>
</evidence>
<keyword evidence="4" id="KW-1185">Reference proteome</keyword>
<feature type="transmembrane region" description="Helical" evidence="2">
    <location>
        <begin position="114"/>
        <end position="132"/>
    </location>
</feature>
<evidence type="ECO:0000256" key="1">
    <source>
        <dbReference type="SAM" id="MobiDB-lite"/>
    </source>
</evidence>
<keyword evidence="2" id="KW-0812">Transmembrane</keyword>
<organism evidence="3 4">
    <name type="scientific">Ideonella lacteola</name>
    <dbReference type="NCBI Taxonomy" id="2984193"/>
    <lineage>
        <taxon>Bacteria</taxon>
        <taxon>Pseudomonadati</taxon>
        <taxon>Pseudomonadota</taxon>
        <taxon>Betaproteobacteria</taxon>
        <taxon>Burkholderiales</taxon>
        <taxon>Sphaerotilaceae</taxon>
        <taxon>Ideonella</taxon>
    </lineage>
</organism>
<accession>A0ABU9BXC5</accession>
<protein>
    <submittedName>
        <fullName evidence="3">Uncharacterized protein</fullName>
    </submittedName>
</protein>
<keyword evidence="2" id="KW-0472">Membrane</keyword>
<proteinExistence type="predicted"/>
<feature type="region of interest" description="Disordered" evidence="1">
    <location>
        <begin position="163"/>
        <end position="203"/>
    </location>
</feature>
<keyword evidence="2" id="KW-1133">Transmembrane helix</keyword>
<comment type="caution">
    <text evidence="3">The sequence shown here is derived from an EMBL/GenBank/DDBJ whole genome shotgun (WGS) entry which is preliminary data.</text>
</comment>
<dbReference type="EMBL" id="JBBUTG010000024">
    <property type="protein sequence ID" value="MEK8034068.1"/>
    <property type="molecule type" value="Genomic_DNA"/>
</dbReference>
<gene>
    <name evidence="3" type="ORF">AACH06_24860</name>
</gene>
<reference evidence="3 4" key="1">
    <citation type="submission" date="2024-04" db="EMBL/GenBank/DDBJ databases">
        <title>Novel species of the genus Ideonella isolated from streams.</title>
        <authorList>
            <person name="Lu H."/>
        </authorList>
    </citation>
    <scope>NUCLEOTIDE SEQUENCE [LARGE SCALE GENOMIC DNA]</scope>
    <source>
        <strain evidence="3 4">DXS29W</strain>
    </source>
</reference>
<evidence type="ECO:0000313" key="4">
    <source>
        <dbReference type="Proteomes" id="UP001371218"/>
    </source>
</evidence>
<dbReference type="Proteomes" id="UP001371218">
    <property type="component" value="Unassembled WGS sequence"/>
</dbReference>
<feature type="transmembrane region" description="Helical" evidence="2">
    <location>
        <begin position="60"/>
        <end position="78"/>
    </location>
</feature>
<dbReference type="RefSeq" id="WP_341428492.1">
    <property type="nucleotide sequence ID" value="NZ_JBBUTG010000024.1"/>
</dbReference>